<protein>
    <submittedName>
        <fullName evidence="3">Uncharacterized protein</fullName>
    </submittedName>
</protein>
<gene>
    <name evidence="3" type="ORF">FNH13_15105</name>
</gene>
<dbReference type="RefSeq" id="WP_143784182.1">
    <property type="nucleotide sequence ID" value="NZ_CP041616.1"/>
</dbReference>
<evidence type="ECO:0000256" key="2">
    <source>
        <dbReference type="SAM" id="SignalP"/>
    </source>
</evidence>
<proteinExistence type="predicted"/>
<sequence length="396" mass="41149">MIVSVRRFLLVLVLGAASLTACGGGDPDSSPGPEARRSDPVGTATEAVADHEATTATAAPEPPEDESAAEDEVAATTEAQPTAQTDWENTTYRMRAYSGSDLEDLSFTDGVAETTVIVDVKVDPTNPHRVAMVSTSSDSEGFPLFVNAGIFTLDHGSGVAVAEAEVSSMTGFALQVHVCTTGTTWDGGDELSLEFGSCNVGEAGSLLWTRDGETLQLHEGEEAASNGSGDAAGSGNALDVSSYDEVHFTSPSGSIDCTMNGANGGWAACYFPPEMDTSQVPDDHCEHTSLLAVGAGAETGWICTGGAFVFPEVSTSYTSWFEDTGWEPAVSELGGQERATAAVPYGTTLALDAVRCRSAEDGMHCSRTDSGAGFSVSRAGVQFTGPRTDTFTELWD</sequence>
<name>A0A516GD95_9MICO</name>
<dbReference type="OrthoDB" id="4485680at2"/>
<accession>A0A516GD95</accession>
<feature type="signal peptide" evidence="2">
    <location>
        <begin position="1"/>
        <end position="23"/>
    </location>
</feature>
<dbReference type="Proteomes" id="UP000315395">
    <property type="component" value="Chromosome"/>
</dbReference>
<feature type="compositionally biased region" description="Acidic residues" evidence="1">
    <location>
        <begin position="62"/>
        <end position="73"/>
    </location>
</feature>
<dbReference type="EMBL" id="CP041616">
    <property type="protein sequence ID" value="QDO89496.1"/>
    <property type="molecule type" value="Genomic_DNA"/>
</dbReference>
<keyword evidence="4" id="KW-1185">Reference proteome</keyword>
<evidence type="ECO:0000313" key="3">
    <source>
        <dbReference type="EMBL" id="QDO89496.1"/>
    </source>
</evidence>
<keyword evidence="2" id="KW-0732">Signal</keyword>
<feature type="compositionally biased region" description="Low complexity" evidence="1">
    <location>
        <begin position="74"/>
        <end position="85"/>
    </location>
</feature>
<organism evidence="3 4">
    <name type="scientific">Ornithinimicrobium ciconiae</name>
    <dbReference type="NCBI Taxonomy" id="2594265"/>
    <lineage>
        <taxon>Bacteria</taxon>
        <taxon>Bacillati</taxon>
        <taxon>Actinomycetota</taxon>
        <taxon>Actinomycetes</taxon>
        <taxon>Micrococcales</taxon>
        <taxon>Ornithinimicrobiaceae</taxon>
        <taxon>Ornithinimicrobium</taxon>
    </lineage>
</organism>
<reference evidence="3 4" key="1">
    <citation type="submission" date="2019-07" db="EMBL/GenBank/DDBJ databases">
        <title>complete genome sequencing of Ornithinimicrobium sp. H23M54.</title>
        <authorList>
            <person name="Bae J.-W."/>
            <person name="Lee S.-Y."/>
        </authorList>
    </citation>
    <scope>NUCLEOTIDE SEQUENCE [LARGE SCALE GENOMIC DNA]</scope>
    <source>
        <strain evidence="3 4">H23M54</strain>
    </source>
</reference>
<feature type="chain" id="PRO_5038600863" evidence="2">
    <location>
        <begin position="24"/>
        <end position="396"/>
    </location>
</feature>
<dbReference type="KEGG" id="orz:FNH13_15105"/>
<evidence type="ECO:0000256" key="1">
    <source>
        <dbReference type="SAM" id="MobiDB-lite"/>
    </source>
</evidence>
<evidence type="ECO:0000313" key="4">
    <source>
        <dbReference type="Proteomes" id="UP000315395"/>
    </source>
</evidence>
<dbReference type="PROSITE" id="PS51257">
    <property type="entry name" value="PROKAR_LIPOPROTEIN"/>
    <property type="match status" value="1"/>
</dbReference>
<dbReference type="AlphaFoldDB" id="A0A516GD95"/>
<feature type="region of interest" description="Disordered" evidence="1">
    <location>
        <begin position="20"/>
        <end position="90"/>
    </location>
</feature>